<sequence>MQMDDIQSWWEVPSIAHFCSLFRAAFNLLDFDIEELEEALLTDGTEDSGSSLLQELIVRLLCGCLGNHDISTFNYQMFLRRLFRQKCQEYGRDNPFNTDMDFQFLPLRTKVEILHALCDFRLDADDVQDLLKNLEADSLRVEPLGHDENRSAYWYFYGTRLYREDYPRPATDPGPSTSGSSKKKTKEKRRKGKEEKKRKKHGRPPLTLENEERGTGVWQVVCFTEEDWDKITLGFKDSRSKAEKELYHTLSEDFLPEIPRLFAEKERLQRKRLLEYQPRRQSSRLEKLKQQKEEEESLQKSIEKEEKERKDRRKQEQEKKDKLRQSRTVKESRTSRARIRSQSRTNSECGSTGSLVESICESRSGQSTGFVGRQTNNSLSSATGQIVIQGLRRKLRSSQVFRQTEEDLQTGMYKILEFIKNHEDAWPFLEPVDEQYAPRYYSIINKPMDLQRMEDKLDEGEYMTFSEFKSDFQLIVDNCRKYNGTDNEYTEMVGNLQQAFQSAVDRYLESEPSSDEEIAVEFIDKVPDKPPSQRPPTRKKKEIVKVEEEPLRSPSLPPSLPSSPSSDEDEKLPDMEKDSEEKSEAAVEAPDSDSSSTRDEGESKGLPNHNGTKRKKKNGTKTAPDIEALELATEQTLKVSFITFCLLYA</sequence>
<feature type="domain" description="Bromo" evidence="4">
    <location>
        <begin position="420"/>
        <end position="490"/>
    </location>
</feature>
<evidence type="ECO:0000313" key="6">
    <source>
        <dbReference type="Proteomes" id="UP001378592"/>
    </source>
</evidence>
<organism evidence="5 6">
    <name type="scientific">Gryllus longicercus</name>
    <dbReference type="NCBI Taxonomy" id="2509291"/>
    <lineage>
        <taxon>Eukaryota</taxon>
        <taxon>Metazoa</taxon>
        <taxon>Ecdysozoa</taxon>
        <taxon>Arthropoda</taxon>
        <taxon>Hexapoda</taxon>
        <taxon>Insecta</taxon>
        <taxon>Pterygota</taxon>
        <taxon>Neoptera</taxon>
        <taxon>Polyneoptera</taxon>
        <taxon>Orthoptera</taxon>
        <taxon>Ensifera</taxon>
        <taxon>Gryllidea</taxon>
        <taxon>Grylloidea</taxon>
        <taxon>Gryllidae</taxon>
        <taxon>Gryllinae</taxon>
        <taxon>Gryllus</taxon>
    </lineage>
</organism>
<feature type="region of interest" description="Disordered" evidence="3">
    <location>
        <begin position="280"/>
        <end position="354"/>
    </location>
</feature>
<reference evidence="5 6" key="1">
    <citation type="submission" date="2024-03" db="EMBL/GenBank/DDBJ databases">
        <title>The genome assembly and annotation of the cricket Gryllus longicercus Weissman &amp; Gray.</title>
        <authorList>
            <person name="Szrajer S."/>
            <person name="Gray D."/>
            <person name="Ylla G."/>
        </authorList>
    </citation>
    <scope>NUCLEOTIDE SEQUENCE [LARGE SCALE GENOMIC DNA]</scope>
    <source>
        <strain evidence="5">DAG 2021-001</strain>
        <tissue evidence="5">Whole body minus gut</tissue>
    </source>
</reference>
<gene>
    <name evidence="5" type="ORF">R5R35_006559</name>
</gene>
<protein>
    <recommendedName>
        <fullName evidence="4">Bromo domain-containing protein</fullName>
    </recommendedName>
</protein>
<feature type="compositionally biased region" description="Basic residues" evidence="3">
    <location>
        <begin position="181"/>
        <end position="203"/>
    </location>
</feature>
<dbReference type="CDD" id="cd22249">
    <property type="entry name" value="UDM1_RNF168_RNF169-like"/>
    <property type="match status" value="1"/>
</dbReference>
<dbReference type="GO" id="GO:0006338">
    <property type="term" value="P:chromatin remodeling"/>
    <property type="evidence" value="ECO:0007669"/>
    <property type="project" value="InterPro"/>
</dbReference>
<dbReference type="Pfam" id="PF00439">
    <property type="entry name" value="Bromodomain"/>
    <property type="match status" value="1"/>
</dbReference>
<feature type="region of interest" description="Disordered" evidence="3">
    <location>
        <begin position="522"/>
        <end position="623"/>
    </location>
</feature>
<dbReference type="SMART" id="SM00297">
    <property type="entry name" value="BROMO"/>
    <property type="match status" value="1"/>
</dbReference>
<evidence type="ECO:0000256" key="2">
    <source>
        <dbReference type="PROSITE-ProRule" id="PRU00035"/>
    </source>
</evidence>
<dbReference type="PANTHER" id="PTHR47092">
    <property type="entry name" value="CAT EYE SYNDROME CRITICAL REGION PROTEIN 2"/>
    <property type="match status" value="1"/>
</dbReference>
<dbReference type="PROSITE" id="PS50014">
    <property type="entry name" value="BROMODOMAIN_2"/>
    <property type="match status" value="1"/>
</dbReference>
<dbReference type="Proteomes" id="UP001378592">
    <property type="component" value="Unassembled WGS sequence"/>
</dbReference>
<feature type="compositionally biased region" description="Basic and acidic residues" evidence="3">
    <location>
        <begin position="572"/>
        <end position="585"/>
    </location>
</feature>
<dbReference type="InterPro" id="IPR001487">
    <property type="entry name" value="Bromodomain"/>
</dbReference>
<evidence type="ECO:0000256" key="3">
    <source>
        <dbReference type="SAM" id="MobiDB-lite"/>
    </source>
</evidence>
<dbReference type="EMBL" id="JAZDUA010001152">
    <property type="protein sequence ID" value="KAK7788386.1"/>
    <property type="molecule type" value="Genomic_DNA"/>
</dbReference>
<dbReference type="AlphaFoldDB" id="A0AAN9VBH3"/>
<feature type="compositionally biased region" description="Polar residues" evidence="3">
    <location>
        <begin position="342"/>
        <end position="354"/>
    </location>
</feature>
<keyword evidence="6" id="KW-1185">Reference proteome</keyword>
<evidence type="ECO:0000256" key="1">
    <source>
        <dbReference type="ARBA" id="ARBA00023117"/>
    </source>
</evidence>
<dbReference type="CDD" id="cd05509">
    <property type="entry name" value="Bromo_gcn5_like"/>
    <property type="match status" value="1"/>
</dbReference>
<evidence type="ECO:0000313" key="5">
    <source>
        <dbReference type="EMBL" id="KAK7788386.1"/>
    </source>
</evidence>
<keyword evidence="1 2" id="KW-0103">Bromodomain</keyword>
<name>A0AAN9VBH3_9ORTH</name>
<dbReference type="GO" id="GO:0090537">
    <property type="term" value="C:CERF complex"/>
    <property type="evidence" value="ECO:0007669"/>
    <property type="project" value="InterPro"/>
</dbReference>
<accession>A0AAN9VBH3</accession>
<dbReference type="PRINTS" id="PR00503">
    <property type="entry name" value="BROMODOMAIN"/>
</dbReference>
<dbReference type="Gene3D" id="1.20.920.10">
    <property type="entry name" value="Bromodomain-like"/>
    <property type="match status" value="1"/>
</dbReference>
<feature type="compositionally biased region" description="Basic and acidic residues" evidence="3">
    <location>
        <begin position="280"/>
        <end position="334"/>
    </location>
</feature>
<dbReference type="SUPFAM" id="SSF47370">
    <property type="entry name" value="Bromodomain"/>
    <property type="match status" value="1"/>
</dbReference>
<dbReference type="PANTHER" id="PTHR47092:SF1">
    <property type="entry name" value="CHROMATIN REMODELING REGULATOR CECR2"/>
    <property type="match status" value="1"/>
</dbReference>
<evidence type="ECO:0000259" key="4">
    <source>
        <dbReference type="PROSITE" id="PS50014"/>
    </source>
</evidence>
<comment type="caution">
    <text evidence="5">The sequence shown here is derived from an EMBL/GenBank/DDBJ whole genome shotgun (WGS) entry which is preliminary data.</text>
</comment>
<feature type="region of interest" description="Disordered" evidence="3">
    <location>
        <begin position="166"/>
        <end position="211"/>
    </location>
</feature>
<proteinExistence type="predicted"/>
<dbReference type="InterPro" id="IPR029614">
    <property type="entry name" value="CECR2"/>
</dbReference>
<dbReference type="InterPro" id="IPR036427">
    <property type="entry name" value="Bromodomain-like_sf"/>
</dbReference>